<dbReference type="GO" id="GO:0004222">
    <property type="term" value="F:metalloendopeptidase activity"/>
    <property type="evidence" value="ECO:0007669"/>
    <property type="project" value="TreeGrafter"/>
</dbReference>
<organism evidence="3">
    <name type="scientific">marine metagenome</name>
    <dbReference type="NCBI Taxonomy" id="408172"/>
    <lineage>
        <taxon>unclassified sequences</taxon>
        <taxon>metagenomes</taxon>
        <taxon>ecological metagenomes</taxon>
    </lineage>
</organism>
<dbReference type="InterPro" id="IPR016047">
    <property type="entry name" value="M23ase_b-sheet_dom"/>
</dbReference>
<accession>A0A381NA95</accession>
<keyword evidence="1" id="KW-1133">Transmembrane helix</keyword>
<dbReference type="AlphaFoldDB" id="A0A381NA95"/>
<sequence>MKPSRYTFHIVPDHEGTNRRFSFSRNTIIIILSTLITILSGLILSLIFFTPKALDHQRMKMRYDEVIGERTKVLELYRDLERIKQMELVVQKALGTDLVVSESGEGNLIQTMNDDEINLEPFVNIPSMLPVKGYLTQGMFDNQKADLRQHYGIDIAVPVGESVMASAGGQVVFSGWTPELGNLVVIFHGNEYFTYYGHNKLLLVNQHDNVSRGDVIATSGNSGMSSGPHLHFEIWKDGQAVDPLSYFPELNKTNMSVD</sequence>
<dbReference type="Gene3D" id="2.70.70.10">
    <property type="entry name" value="Glucose Permease (Domain IIA)"/>
    <property type="match status" value="1"/>
</dbReference>
<evidence type="ECO:0000259" key="2">
    <source>
        <dbReference type="Pfam" id="PF01551"/>
    </source>
</evidence>
<keyword evidence="1" id="KW-0472">Membrane</keyword>
<reference evidence="3" key="1">
    <citation type="submission" date="2018-05" db="EMBL/GenBank/DDBJ databases">
        <authorList>
            <person name="Lanie J.A."/>
            <person name="Ng W.-L."/>
            <person name="Kazmierczak K.M."/>
            <person name="Andrzejewski T.M."/>
            <person name="Davidsen T.M."/>
            <person name="Wayne K.J."/>
            <person name="Tettelin H."/>
            <person name="Glass J.I."/>
            <person name="Rusch D."/>
            <person name="Podicherti R."/>
            <person name="Tsui H.-C.T."/>
            <person name="Winkler M.E."/>
        </authorList>
    </citation>
    <scope>NUCLEOTIDE SEQUENCE</scope>
</reference>
<evidence type="ECO:0000313" key="3">
    <source>
        <dbReference type="EMBL" id="SUZ51540.1"/>
    </source>
</evidence>
<dbReference type="PANTHER" id="PTHR21666">
    <property type="entry name" value="PEPTIDASE-RELATED"/>
    <property type="match status" value="1"/>
</dbReference>
<proteinExistence type="predicted"/>
<protein>
    <recommendedName>
        <fullName evidence="2">M23ase beta-sheet core domain-containing protein</fullName>
    </recommendedName>
</protein>
<keyword evidence="1" id="KW-0812">Transmembrane</keyword>
<evidence type="ECO:0000256" key="1">
    <source>
        <dbReference type="SAM" id="Phobius"/>
    </source>
</evidence>
<dbReference type="InterPro" id="IPR050570">
    <property type="entry name" value="Cell_wall_metabolism_enzyme"/>
</dbReference>
<feature type="transmembrane region" description="Helical" evidence="1">
    <location>
        <begin position="28"/>
        <end position="50"/>
    </location>
</feature>
<dbReference type="InterPro" id="IPR011055">
    <property type="entry name" value="Dup_hybrid_motif"/>
</dbReference>
<dbReference type="CDD" id="cd12797">
    <property type="entry name" value="M23_peptidase"/>
    <property type="match status" value="1"/>
</dbReference>
<gene>
    <name evidence="3" type="ORF">METZ01_LOCUS4394</name>
</gene>
<dbReference type="EMBL" id="UINC01000225">
    <property type="protein sequence ID" value="SUZ51540.1"/>
    <property type="molecule type" value="Genomic_DNA"/>
</dbReference>
<dbReference type="PANTHER" id="PTHR21666:SF270">
    <property type="entry name" value="MUREIN HYDROLASE ACTIVATOR ENVC"/>
    <property type="match status" value="1"/>
</dbReference>
<name>A0A381NA95_9ZZZZ</name>
<dbReference type="SUPFAM" id="SSF51261">
    <property type="entry name" value="Duplicated hybrid motif"/>
    <property type="match status" value="1"/>
</dbReference>
<feature type="domain" description="M23ase beta-sheet core" evidence="2">
    <location>
        <begin position="149"/>
        <end position="243"/>
    </location>
</feature>
<dbReference type="Pfam" id="PF01551">
    <property type="entry name" value="Peptidase_M23"/>
    <property type="match status" value="1"/>
</dbReference>